<reference evidence="7" key="1">
    <citation type="submission" date="2025-08" db="UniProtKB">
        <authorList>
            <consortium name="Ensembl"/>
        </authorList>
    </citation>
    <scope>IDENTIFICATION</scope>
</reference>
<dbReference type="GO" id="GO:0055085">
    <property type="term" value="P:transmembrane transport"/>
    <property type="evidence" value="ECO:0007669"/>
    <property type="project" value="InterPro"/>
</dbReference>
<keyword evidence="3 5" id="KW-1133">Transmembrane helix</keyword>
<dbReference type="GeneTree" id="ENSGT01150000286920"/>
<dbReference type="PROSITE" id="PS50801">
    <property type="entry name" value="STAS"/>
    <property type="match status" value="1"/>
</dbReference>
<evidence type="ECO:0000256" key="4">
    <source>
        <dbReference type="ARBA" id="ARBA00023136"/>
    </source>
</evidence>
<feature type="transmembrane region" description="Helical" evidence="5">
    <location>
        <begin position="351"/>
        <end position="369"/>
    </location>
</feature>
<dbReference type="CDD" id="cd07042">
    <property type="entry name" value="STAS_SulP_like_sulfate_transporter"/>
    <property type="match status" value="1"/>
</dbReference>
<proteinExistence type="predicted"/>
<organism evidence="7 8">
    <name type="scientific">Oncorhynchus kisutch</name>
    <name type="common">Coho salmon</name>
    <name type="synonym">Salmo kisutch</name>
    <dbReference type="NCBI Taxonomy" id="8019"/>
    <lineage>
        <taxon>Eukaryota</taxon>
        <taxon>Metazoa</taxon>
        <taxon>Chordata</taxon>
        <taxon>Craniata</taxon>
        <taxon>Vertebrata</taxon>
        <taxon>Euteleostomi</taxon>
        <taxon>Actinopterygii</taxon>
        <taxon>Neopterygii</taxon>
        <taxon>Teleostei</taxon>
        <taxon>Protacanthopterygii</taxon>
        <taxon>Salmoniformes</taxon>
        <taxon>Salmonidae</taxon>
        <taxon>Salmoninae</taxon>
        <taxon>Oncorhynchus</taxon>
    </lineage>
</organism>
<evidence type="ECO:0000256" key="5">
    <source>
        <dbReference type="SAM" id="Phobius"/>
    </source>
</evidence>
<feature type="transmembrane region" description="Helical" evidence="5">
    <location>
        <begin position="446"/>
        <end position="470"/>
    </location>
</feature>
<dbReference type="InterPro" id="IPR002645">
    <property type="entry name" value="STAS_dom"/>
</dbReference>
<dbReference type="SUPFAM" id="SSF52091">
    <property type="entry name" value="SpoIIaa-like"/>
    <property type="match status" value="1"/>
</dbReference>
<dbReference type="Pfam" id="PF00916">
    <property type="entry name" value="Sulfate_transp"/>
    <property type="match status" value="1"/>
</dbReference>
<feature type="transmembrane region" description="Helical" evidence="5">
    <location>
        <begin position="321"/>
        <end position="339"/>
    </location>
</feature>
<evidence type="ECO:0000256" key="1">
    <source>
        <dbReference type="ARBA" id="ARBA00004141"/>
    </source>
</evidence>
<dbReference type="Ensembl" id="ENSOKIT00005081376.1">
    <property type="protein sequence ID" value="ENSOKIP00005076356.1"/>
    <property type="gene ID" value="ENSOKIG00005032970.1"/>
</dbReference>
<comment type="subcellular location">
    <subcellularLocation>
        <location evidence="1">Membrane</location>
        <topology evidence="1">Multi-pass membrane protein</topology>
    </subcellularLocation>
</comment>
<evidence type="ECO:0000313" key="7">
    <source>
        <dbReference type="Ensembl" id="ENSOKIP00005076356.1"/>
    </source>
</evidence>
<dbReference type="Proteomes" id="UP000694557">
    <property type="component" value="Unassembled WGS sequence"/>
</dbReference>
<dbReference type="Pfam" id="PF01740">
    <property type="entry name" value="STAS"/>
    <property type="match status" value="1"/>
</dbReference>
<protein>
    <submittedName>
        <fullName evidence="7">Solute carrier family 26 member 4</fullName>
    </submittedName>
</protein>
<dbReference type="InterPro" id="IPR036513">
    <property type="entry name" value="STAS_dom_sf"/>
</dbReference>
<feature type="domain" description="STAS" evidence="6">
    <location>
        <begin position="501"/>
        <end position="698"/>
    </location>
</feature>
<dbReference type="Gene3D" id="3.30.750.24">
    <property type="entry name" value="STAS domain"/>
    <property type="match status" value="1"/>
</dbReference>
<evidence type="ECO:0000313" key="8">
    <source>
        <dbReference type="Proteomes" id="UP000694557"/>
    </source>
</evidence>
<feature type="transmembrane region" description="Helical" evidence="5">
    <location>
        <begin position="389"/>
        <end position="408"/>
    </location>
</feature>
<reference evidence="7" key="2">
    <citation type="submission" date="2025-09" db="UniProtKB">
        <authorList>
            <consortium name="Ensembl"/>
        </authorList>
    </citation>
    <scope>IDENTIFICATION</scope>
</reference>
<sequence>HLLCFRYGCPLPENLYPYTVSRPIYSNPTFEEDNERQAGEERTLRDRLSRTCGSALKVVKGVFPVIDWFSRYPIREWLPGDVISGVSTGLVCSLQGLAYALLVSVAPVYRLYSSFFPILTYFLLGTSRHISVGVSLACSPPLRSLPCLMVGSVVLTLAPDNHFLLPGNGTGVTIELKIQCKEEDIDVFLPIKVVMGLLQVGFLVCYLSDPLVGGFTTAAAFHVLISQLKIVLSVPTNNHSGCFSILYTLINVFTNIRQTNRADLAAGLLTIVIVMAVKEVNTKIRHKIPVPIPIEVIVVGNGSSIKILTRLLQVSPPNIELLWNILGSSFSTAVVVYAAKHDYTIDGNQELIAFGFSNVFCGCFSSFVASTALSRTAVQESTGGKSQMAGIISAVMVMIVILALGHLLEPLQKSVLAAIVIANLKGMFMQVTEVPTLWRQNRADCFIWLATCLASVVSGLDVGLPAGLLFEMGTVLVRTQFPACSTLGNIPGTNIYRNMKDYKNITEVPGIKIFKCNAPIYFANIDYFKERLRSTVGFDSVRVFKKRNKALKKIHKLIKKGKLRATETGEVVSEVSLGVEKKGFESERDSGRESGQVEDGDWPVPEVEVRVDWAMELSVRVSVPKVQLHSLVLDFSAVSFLDMVAVKSLRQFLRIGVNVYIVGCDDEIVWKMEALAFFDLEVIRDLLFLSVHDAILFIKLETANGSMQDAMVEGVRDQEICGLFSDFN</sequence>
<dbReference type="InterPro" id="IPR011547">
    <property type="entry name" value="SLC26A/SulP_dom"/>
</dbReference>
<keyword evidence="8" id="KW-1185">Reference proteome</keyword>
<dbReference type="AlphaFoldDB" id="A0A8C7IQI0"/>
<name>A0A8C7IQI0_ONCKI</name>
<evidence type="ECO:0000256" key="3">
    <source>
        <dbReference type="ARBA" id="ARBA00022989"/>
    </source>
</evidence>
<dbReference type="GO" id="GO:0016020">
    <property type="term" value="C:membrane"/>
    <property type="evidence" value="ECO:0007669"/>
    <property type="project" value="UniProtKB-SubCell"/>
</dbReference>
<dbReference type="InterPro" id="IPR001902">
    <property type="entry name" value="SLC26A/SulP_fam"/>
</dbReference>
<evidence type="ECO:0000259" key="6">
    <source>
        <dbReference type="PROSITE" id="PS50801"/>
    </source>
</evidence>
<dbReference type="PANTHER" id="PTHR11814">
    <property type="entry name" value="SULFATE TRANSPORTER"/>
    <property type="match status" value="1"/>
</dbReference>
<accession>A0A8C7IQI0</accession>
<evidence type="ECO:0000256" key="2">
    <source>
        <dbReference type="ARBA" id="ARBA00022692"/>
    </source>
</evidence>
<keyword evidence="4 5" id="KW-0472">Membrane</keyword>
<keyword evidence="2 5" id="KW-0812">Transmembrane</keyword>